<evidence type="ECO:0000256" key="1">
    <source>
        <dbReference type="SAM" id="SignalP"/>
    </source>
</evidence>
<organism evidence="2 3">
    <name type="scientific">Vibrio nigripulchritudo SOn1</name>
    <dbReference type="NCBI Taxonomy" id="1238450"/>
    <lineage>
        <taxon>Bacteria</taxon>
        <taxon>Pseudomonadati</taxon>
        <taxon>Pseudomonadota</taxon>
        <taxon>Gammaproteobacteria</taxon>
        <taxon>Vibrionales</taxon>
        <taxon>Vibrionaceae</taxon>
        <taxon>Vibrio</taxon>
    </lineage>
</organism>
<accession>A0AAV2VHV6</accession>
<evidence type="ECO:0000313" key="2">
    <source>
        <dbReference type="EMBL" id="CCO44285.1"/>
    </source>
</evidence>
<sequence length="144" mass="16145">MKKFFFSLLALSMPLTSSFASVSLPNCVYDAADKYGAPKKVFEALVIAERNSPNVKHSEHYGSMNLYKKAVPVASKGTGIEEQSIKVDDCSGYYAASWWLMNPAGGNTESDIWEAVYTYYYGKSERFRADPVKVEQVKKIFKTL</sequence>
<dbReference type="RefSeq" id="WP_022610207.1">
    <property type="nucleotide sequence ID" value="NZ_LK391965.1"/>
</dbReference>
<keyword evidence="1" id="KW-0732">Signal</keyword>
<feature type="signal peptide" evidence="1">
    <location>
        <begin position="1"/>
        <end position="20"/>
    </location>
</feature>
<feature type="chain" id="PRO_5043517174" evidence="1">
    <location>
        <begin position="21"/>
        <end position="144"/>
    </location>
</feature>
<gene>
    <name evidence="2" type="ORF">VIBNISOn1_1080002</name>
</gene>
<comment type="caution">
    <text evidence="2">The sequence shown here is derived from an EMBL/GenBank/DDBJ whole genome shotgun (WGS) entry which is preliminary data.</text>
</comment>
<protein>
    <submittedName>
        <fullName evidence="2">Conjugal transfer protein</fullName>
    </submittedName>
</protein>
<dbReference type="AlphaFoldDB" id="A0AAV2VHV6"/>
<evidence type="ECO:0000313" key="3">
    <source>
        <dbReference type="Proteomes" id="UP000018211"/>
    </source>
</evidence>
<dbReference type="EMBL" id="CAOF01000011">
    <property type="protein sequence ID" value="CCO44285.1"/>
    <property type="molecule type" value="Genomic_DNA"/>
</dbReference>
<proteinExistence type="predicted"/>
<reference evidence="2 3" key="1">
    <citation type="journal article" date="2013" name="ISME J.">
        <title>Comparative genomics of pathogenic lineages of Vibrio nigripulchritudo identifies virulence-associated traits.</title>
        <authorList>
            <person name="Goudenege D."/>
            <person name="Labreuche Y."/>
            <person name="Krin E."/>
            <person name="Ansquer D."/>
            <person name="Mangenot S."/>
            <person name="Calteau A."/>
            <person name="Medigue C."/>
            <person name="Mazel D."/>
            <person name="Polz M.F."/>
            <person name="Le Roux F."/>
        </authorList>
    </citation>
    <scope>NUCLEOTIDE SEQUENCE [LARGE SCALE GENOMIC DNA]</scope>
    <source>
        <strain evidence="2 3">SOn1</strain>
    </source>
</reference>
<name>A0AAV2VHV6_9VIBR</name>
<dbReference type="Proteomes" id="UP000018211">
    <property type="component" value="Unassembled WGS sequence"/>
</dbReference>